<protein>
    <submittedName>
        <fullName evidence="1">Uncharacterized protein</fullName>
    </submittedName>
</protein>
<organism evidence="1 2">
    <name type="scientific">Sphingobium yanoikuyae</name>
    <name type="common">Sphingomonas yanoikuyae</name>
    <dbReference type="NCBI Taxonomy" id="13690"/>
    <lineage>
        <taxon>Bacteria</taxon>
        <taxon>Pseudomonadati</taxon>
        <taxon>Pseudomonadota</taxon>
        <taxon>Alphaproteobacteria</taxon>
        <taxon>Sphingomonadales</taxon>
        <taxon>Sphingomonadaceae</taxon>
        <taxon>Sphingobium</taxon>
    </lineage>
</organism>
<gene>
    <name evidence="1" type="ORF">BV87_16155</name>
</gene>
<evidence type="ECO:0000313" key="1">
    <source>
        <dbReference type="EMBL" id="ATP19778.1"/>
    </source>
</evidence>
<dbReference type="RefSeq" id="WP_048937221.1">
    <property type="nucleotide sequence ID" value="NZ_CP020925.1"/>
</dbReference>
<dbReference type="AlphaFoldDB" id="A0A0J9D656"/>
<sequence>MTGPQEAALAEAVRKARRDRIHADEQEQIVSLLQRLPITQVKEQTGRTYRTLLRIAEVAL</sequence>
<dbReference type="EMBL" id="CP020925">
    <property type="protein sequence ID" value="ATP19778.1"/>
    <property type="molecule type" value="Genomic_DNA"/>
</dbReference>
<accession>A0A0J9D656</accession>
<evidence type="ECO:0000313" key="2">
    <source>
        <dbReference type="Proteomes" id="UP000037029"/>
    </source>
</evidence>
<dbReference type="Proteomes" id="UP000037029">
    <property type="component" value="Chromosome"/>
</dbReference>
<name>A0A0J9D656_SPHYA</name>
<reference evidence="1 2" key="1">
    <citation type="submission" date="2017-04" db="EMBL/GenBank/DDBJ databases">
        <title>Characterization, genome and methylation analysis of a phthalic acid esters degrading strain Sphingobium yanoikuyae SHJ.</title>
        <authorList>
            <person name="Feng L."/>
        </authorList>
    </citation>
    <scope>NUCLEOTIDE SEQUENCE [LARGE SCALE GENOMIC DNA]</scope>
    <source>
        <strain evidence="1 2">SHJ</strain>
    </source>
</reference>
<proteinExistence type="predicted"/>